<protein>
    <submittedName>
        <fullName evidence="3">Uncharacterized protein</fullName>
    </submittedName>
</protein>
<dbReference type="Proteomes" id="UP000050792">
    <property type="component" value="Unassembled WGS sequence"/>
</dbReference>
<keyword evidence="2" id="KW-1185">Reference proteome</keyword>
<reference evidence="2" key="1">
    <citation type="submission" date="2022-06" db="EMBL/GenBank/DDBJ databases">
        <authorList>
            <person name="Berger JAMES D."/>
            <person name="Berger JAMES D."/>
        </authorList>
    </citation>
    <scope>NUCLEOTIDE SEQUENCE [LARGE SCALE GENOMIC DNA]</scope>
</reference>
<evidence type="ECO:0000313" key="3">
    <source>
        <dbReference type="WBParaSite" id="SRDH1_94610.1"/>
    </source>
</evidence>
<evidence type="ECO:0000256" key="1">
    <source>
        <dbReference type="SAM" id="Phobius"/>
    </source>
</evidence>
<reference evidence="3" key="2">
    <citation type="submission" date="2023-11" db="UniProtKB">
        <authorList>
            <consortium name="WormBaseParasite"/>
        </authorList>
    </citation>
    <scope>IDENTIFICATION</scope>
</reference>
<keyword evidence="1" id="KW-0472">Membrane</keyword>
<sequence>MIIDLFQIIIQLWKLFNYKWIINLIITIYYLILYMFCIKIKRKKQKLKDHEKWIGKNTKKLLHNHHNNKGLRHNKEDKYNDKYVIQNGSNSKCIIENQIHPLVPQQLTSLCNRQYSNVNNLDLDQSNQILIKTLTTKINLNEKHQLSNIKSIPFTVWFIKIAQKFLHWKNSITTMNISTQSSYSHIINENPIQEYQKSINLNTIHHDNLNKITIQKSLNDEETFKSNMQHIKQKANSLIEQGRKAKVYHGYPICTDTKSVIQPFSNRISSNSTIHYYLSPYRQCDSQSDLFDPIYSAIQYPLKDSLKSTHSSSWNHSSVSFHQPYVKDRLLVRNIWTSQDSVVSDAHVYCELIELKSDKTHYPTNKKFDSRPSYKDYSTCSLRSHENSCFQDVISDRYSTDSVVMKHTNEPPKLPLRNYGESTLNMVANLRLWATRNKQKILKNFNKLNKLHVYSMSDIPWRLDKKKNYSEQSSFRYHKYNLIEKSKDYDELTKRNTRSTFSETDIMSLENLNSFNIWGPHYRKDQINSAYHSNEAFSLEVNIQLTKQSTNFNDRCNNLRHIDSESDITESSPYRNKSPGIKPLKLNNSSYSYLTSTSFTPLYHIYIPNQCNHTQTQQSKETFHSCTNDLPLQCNNIYNQINTIHSHILSEDIPYSSSSLCMPPLMERSMEDDEYHLY</sequence>
<proteinExistence type="predicted"/>
<organism evidence="2 3">
    <name type="scientific">Schistosoma rodhaini</name>
    <dbReference type="NCBI Taxonomy" id="6188"/>
    <lineage>
        <taxon>Eukaryota</taxon>
        <taxon>Metazoa</taxon>
        <taxon>Spiralia</taxon>
        <taxon>Lophotrochozoa</taxon>
        <taxon>Platyhelminthes</taxon>
        <taxon>Trematoda</taxon>
        <taxon>Digenea</taxon>
        <taxon>Strigeidida</taxon>
        <taxon>Schistosomatoidea</taxon>
        <taxon>Schistosomatidae</taxon>
        <taxon>Schistosoma</taxon>
    </lineage>
</organism>
<accession>A0AA85GI51</accession>
<keyword evidence="1" id="KW-1133">Transmembrane helix</keyword>
<name>A0AA85GI51_9TREM</name>
<dbReference type="AlphaFoldDB" id="A0AA85GI51"/>
<evidence type="ECO:0000313" key="2">
    <source>
        <dbReference type="Proteomes" id="UP000050792"/>
    </source>
</evidence>
<dbReference type="WBParaSite" id="SRDH1_94610.1">
    <property type="protein sequence ID" value="SRDH1_94610.1"/>
    <property type="gene ID" value="SRDH1_94610"/>
</dbReference>
<feature type="transmembrane region" description="Helical" evidence="1">
    <location>
        <begin position="20"/>
        <end position="38"/>
    </location>
</feature>
<keyword evidence="1" id="KW-0812">Transmembrane</keyword>